<feature type="compositionally biased region" description="Basic and acidic residues" evidence="1">
    <location>
        <begin position="211"/>
        <end position="221"/>
    </location>
</feature>
<feature type="compositionally biased region" description="Polar residues" evidence="1">
    <location>
        <begin position="100"/>
        <end position="111"/>
    </location>
</feature>
<feature type="compositionally biased region" description="Basic and acidic residues" evidence="1">
    <location>
        <begin position="232"/>
        <end position="246"/>
    </location>
</feature>
<keyword evidence="3" id="KW-1185">Reference proteome</keyword>
<proteinExistence type="predicted"/>
<feature type="region of interest" description="Disordered" evidence="1">
    <location>
        <begin position="19"/>
        <end position="61"/>
    </location>
</feature>
<dbReference type="AlphaFoldDB" id="A0A433SVH6"/>
<reference evidence="2 3" key="1">
    <citation type="submission" date="2019-01" db="EMBL/GenBank/DDBJ databases">
        <title>A draft genome assembly of the solar-powered sea slug Elysia chlorotica.</title>
        <authorList>
            <person name="Cai H."/>
            <person name="Li Q."/>
            <person name="Fang X."/>
            <person name="Li J."/>
            <person name="Curtis N.E."/>
            <person name="Altenburger A."/>
            <person name="Shibata T."/>
            <person name="Feng M."/>
            <person name="Maeda T."/>
            <person name="Schwartz J.A."/>
            <person name="Shigenobu S."/>
            <person name="Lundholm N."/>
            <person name="Nishiyama T."/>
            <person name="Yang H."/>
            <person name="Hasebe M."/>
            <person name="Li S."/>
            <person name="Pierce S.K."/>
            <person name="Wang J."/>
        </authorList>
    </citation>
    <scope>NUCLEOTIDE SEQUENCE [LARGE SCALE GENOMIC DNA]</scope>
    <source>
        <strain evidence="2">EC2010</strain>
        <tissue evidence="2">Whole organism of an adult</tissue>
    </source>
</reference>
<sequence>MQSFFSKNLVLDTPQAMGKLQKQELGGTNTTNNNKMDAKRGDKKDGDNNGTNDDGNDDDDDFDIRDYHNPIAGANFKLRLHPFGNMVDFDNKGESKKFNLQTRRNVFNNNKLDPKLAAASRTTRSVPHPPHRDGQDAVASSLPSSTRESPLRLSKYSDPLPPITSGDRKKPKTPKVPDATSVNVQNGGQLGNIGVVGEELTVESGSTVAHTSDDREAKTQRSDQNAGLSQSEVEKEKTKCAEDMPKLTRRKTLILPPIETSKEMVHNKN</sequence>
<evidence type="ECO:0000256" key="1">
    <source>
        <dbReference type="SAM" id="MobiDB-lite"/>
    </source>
</evidence>
<protein>
    <submittedName>
        <fullName evidence="2">Uncharacterized protein</fullName>
    </submittedName>
</protein>
<feature type="region of interest" description="Disordered" evidence="1">
    <location>
        <begin position="100"/>
        <end position="191"/>
    </location>
</feature>
<feature type="compositionally biased region" description="Polar residues" evidence="1">
    <location>
        <begin position="222"/>
        <end position="231"/>
    </location>
</feature>
<evidence type="ECO:0000313" key="2">
    <source>
        <dbReference type="EMBL" id="RUS73274.1"/>
    </source>
</evidence>
<evidence type="ECO:0000313" key="3">
    <source>
        <dbReference type="Proteomes" id="UP000271974"/>
    </source>
</evidence>
<organism evidence="2 3">
    <name type="scientific">Elysia chlorotica</name>
    <name type="common">Eastern emerald elysia</name>
    <name type="synonym">Sea slug</name>
    <dbReference type="NCBI Taxonomy" id="188477"/>
    <lineage>
        <taxon>Eukaryota</taxon>
        <taxon>Metazoa</taxon>
        <taxon>Spiralia</taxon>
        <taxon>Lophotrochozoa</taxon>
        <taxon>Mollusca</taxon>
        <taxon>Gastropoda</taxon>
        <taxon>Heterobranchia</taxon>
        <taxon>Euthyneura</taxon>
        <taxon>Panpulmonata</taxon>
        <taxon>Sacoglossa</taxon>
        <taxon>Placobranchoidea</taxon>
        <taxon>Plakobranchidae</taxon>
        <taxon>Elysia</taxon>
    </lineage>
</organism>
<gene>
    <name evidence="2" type="ORF">EGW08_018969</name>
</gene>
<accession>A0A433SVH6</accession>
<comment type="caution">
    <text evidence="2">The sequence shown here is derived from an EMBL/GenBank/DDBJ whole genome shotgun (WGS) entry which is preliminary data.</text>
</comment>
<dbReference type="Proteomes" id="UP000271974">
    <property type="component" value="Unassembled WGS sequence"/>
</dbReference>
<feature type="compositionally biased region" description="Basic and acidic residues" evidence="1">
    <location>
        <begin position="36"/>
        <end position="47"/>
    </location>
</feature>
<dbReference type="OrthoDB" id="10595739at2759"/>
<feature type="region of interest" description="Disordered" evidence="1">
    <location>
        <begin position="203"/>
        <end position="248"/>
    </location>
</feature>
<dbReference type="EMBL" id="RQTK01000956">
    <property type="protein sequence ID" value="RUS73274.1"/>
    <property type="molecule type" value="Genomic_DNA"/>
</dbReference>
<name>A0A433SVH6_ELYCH</name>